<evidence type="ECO:0000256" key="1">
    <source>
        <dbReference type="ARBA" id="ARBA00012404"/>
    </source>
</evidence>
<dbReference type="GO" id="GO:0046417">
    <property type="term" value="P:chorismate metabolic process"/>
    <property type="evidence" value="ECO:0007669"/>
    <property type="project" value="InterPro"/>
</dbReference>
<dbReference type="InterPro" id="IPR036979">
    <property type="entry name" value="CM_dom_sf"/>
</dbReference>
<evidence type="ECO:0000313" key="6">
    <source>
        <dbReference type="Proteomes" id="UP000647241"/>
    </source>
</evidence>
<keyword evidence="2" id="KW-0413">Isomerase</keyword>
<sequence length="87" mass="10153">MDISDWRKKIDELDEQIVRLISQRAEAAKAIGELKKTADLPVYEPKREQNVFDHVRAANPGPLADAEIQHVYERIIDVMRTLQRRDQ</sequence>
<protein>
    <recommendedName>
        <fullName evidence="1">chorismate mutase</fullName>
        <ecNumber evidence="1">5.4.99.5</ecNumber>
    </recommendedName>
</protein>
<dbReference type="InterPro" id="IPR051331">
    <property type="entry name" value="Chorismate_mutase-related"/>
</dbReference>
<proteinExistence type="predicted"/>
<dbReference type="RefSeq" id="WP_188552390.1">
    <property type="nucleotide sequence ID" value="NZ_BMGT01000001.1"/>
</dbReference>
<accession>A0A917H231</accession>
<dbReference type="InterPro" id="IPR010957">
    <property type="entry name" value="G/b/e-P-prot_chorismate_mutase"/>
</dbReference>
<dbReference type="PROSITE" id="PS51168">
    <property type="entry name" value="CHORISMATE_MUT_2"/>
    <property type="match status" value="1"/>
</dbReference>
<dbReference type="GO" id="GO:0009697">
    <property type="term" value="P:salicylic acid biosynthetic process"/>
    <property type="evidence" value="ECO:0007669"/>
    <property type="project" value="TreeGrafter"/>
</dbReference>
<keyword evidence="6" id="KW-1185">Reference proteome</keyword>
<dbReference type="NCBIfam" id="TIGR01807">
    <property type="entry name" value="CM_P2"/>
    <property type="match status" value="1"/>
</dbReference>
<name>A0A917H231_9BACT</name>
<dbReference type="EC" id="5.4.99.5" evidence="1"/>
<dbReference type="EMBL" id="BMGT01000001">
    <property type="protein sequence ID" value="GGG64768.1"/>
    <property type="molecule type" value="Genomic_DNA"/>
</dbReference>
<comment type="caution">
    <text evidence="5">The sequence shown here is derived from an EMBL/GenBank/DDBJ whole genome shotgun (WGS) entry which is preliminary data.</text>
</comment>
<feature type="domain" description="Chorismate mutase" evidence="4">
    <location>
        <begin position="1"/>
        <end position="87"/>
    </location>
</feature>
<dbReference type="GO" id="GO:0004106">
    <property type="term" value="F:chorismate mutase activity"/>
    <property type="evidence" value="ECO:0007669"/>
    <property type="project" value="UniProtKB-EC"/>
</dbReference>
<dbReference type="InterPro" id="IPR036263">
    <property type="entry name" value="Chorismate_II_sf"/>
</dbReference>
<dbReference type="SMART" id="SM00830">
    <property type="entry name" value="CM_2"/>
    <property type="match status" value="1"/>
</dbReference>
<dbReference type="Gene3D" id="1.20.59.10">
    <property type="entry name" value="Chorismate mutase"/>
    <property type="match status" value="1"/>
</dbReference>
<dbReference type="Proteomes" id="UP000647241">
    <property type="component" value="Unassembled WGS sequence"/>
</dbReference>
<gene>
    <name evidence="5" type="ORF">GCM10011585_02980</name>
</gene>
<reference evidence="5" key="2">
    <citation type="submission" date="2020-09" db="EMBL/GenBank/DDBJ databases">
        <authorList>
            <person name="Sun Q."/>
            <person name="Zhou Y."/>
        </authorList>
    </citation>
    <scope>NUCLEOTIDE SEQUENCE</scope>
    <source>
        <strain evidence="5">CGMCC 1.12997</strain>
    </source>
</reference>
<dbReference type="PANTHER" id="PTHR38041:SF1">
    <property type="entry name" value="CHORISMATE MUTASE"/>
    <property type="match status" value="1"/>
</dbReference>
<feature type="coiled-coil region" evidence="3">
    <location>
        <begin position="3"/>
        <end position="30"/>
    </location>
</feature>
<dbReference type="Pfam" id="PF01817">
    <property type="entry name" value="CM_2"/>
    <property type="match status" value="1"/>
</dbReference>
<dbReference type="AlphaFoldDB" id="A0A917H231"/>
<dbReference type="InterPro" id="IPR002701">
    <property type="entry name" value="CM_II_prokaryot"/>
</dbReference>
<evidence type="ECO:0000313" key="5">
    <source>
        <dbReference type="EMBL" id="GGG64768.1"/>
    </source>
</evidence>
<organism evidence="5 6">
    <name type="scientific">Edaphobacter dinghuensis</name>
    <dbReference type="NCBI Taxonomy" id="1560005"/>
    <lineage>
        <taxon>Bacteria</taxon>
        <taxon>Pseudomonadati</taxon>
        <taxon>Acidobacteriota</taxon>
        <taxon>Terriglobia</taxon>
        <taxon>Terriglobales</taxon>
        <taxon>Acidobacteriaceae</taxon>
        <taxon>Edaphobacter</taxon>
    </lineage>
</organism>
<reference evidence="5" key="1">
    <citation type="journal article" date="2014" name="Int. J. Syst. Evol. Microbiol.">
        <title>Complete genome sequence of Corynebacterium casei LMG S-19264T (=DSM 44701T), isolated from a smear-ripened cheese.</title>
        <authorList>
            <consortium name="US DOE Joint Genome Institute (JGI-PGF)"/>
            <person name="Walter F."/>
            <person name="Albersmeier A."/>
            <person name="Kalinowski J."/>
            <person name="Ruckert C."/>
        </authorList>
    </citation>
    <scope>NUCLEOTIDE SEQUENCE</scope>
    <source>
        <strain evidence="5">CGMCC 1.12997</strain>
    </source>
</reference>
<dbReference type="GO" id="GO:0005737">
    <property type="term" value="C:cytoplasm"/>
    <property type="evidence" value="ECO:0007669"/>
    <property type="project" value="InterPro"/>
</dbReference>
<dbReference type="GO" id="GO:0009094">
    <property type="term" value="P:L-phenylalanine biosynthetic process"/>
    <property type="evidence" value="ECO:0007669"/>
    <property type="project" value="InterPro"/>
</dbReference>
<keyword evidence="3" id="KW-0175">Coiled coil</keyword>
<dbReference type="SUPFAM" id="SSF48600">
    <property type="entry name" value="Chorismate mutase II"/>
    <property type="match status" value="1"/>
</dbReference>
<evidence type="ECO:0000256" key="3">
    <source>
        <dbReference type="SAM" id="Coils"/>
    </source>
</evidence>
<evidence type="ECO:0000259" key="4">
    <source>
        <dbReference type="PROSITE" id="PS51168"/>
    </source>
</evidence>
<dbReference type="PANTHER" id="PTHR38041">
    <property type="entry name" value="CHORISMATE MUTASE"/>
    <property type="match status" value="1"/>
</dbReference>
<evidence type="ECO:0000256" key="2">
    <source>
        <dbReference type="ARBA" id="ARBA00023235"/>
    </source>
</evidence>